<dbReference type="STRING" id="1601833.SAMN05518684_1242"/>
<dbReference type="AlphaFoldDB" id="A0A1H9X394"/>
<evidence type="ECO:0000313" key="1">
    <source>
        <dbReference type="EMBL" id="SES40549.1"/>
    </source>
</evidence>
<keyword evidence="2" id="KW-1185">Reference proteome</keyword>
<gene>
    <name evidence="1" type="ORF">SAMN05518684_1242</name>
</gene>
<protein>
    <submittedName>
        <fullName evidence="1">Inhibitor of sigma-G Gin</fullName>
    </submittedName>
</protein>
<dbReference type="Proteomes" id="UP000198571">
    <property type="component" value="Unassembled WGS sequence"/>
</dbReference>
<proteinExistence type="predicted"/>
<dbReference type="Pfam" id="PF10764">
    <property type="entry name" value="Gin"/>
    <property type="match status" value="1"/>
</dbReference>
<name>A0A1H9X394_9BACI</name>
<dbReference type="EMBL" id="FOGT01000024">
    <property type="protein sequence ID" value="SES40549.1"/>
    <property type="molecule type" value="Genomic_DNA"/>
</dbReference>
<dbReference type="RefSeq" id="WP_230895882.1">
    <property type="nucleotide sequence ID" value="NZ_FOGT01000024.1"/>
</dbReference>
<evidence type="ECO:0000313" key="2">
    <source>
        <dbReference type="Proteomes" id="UP000198571"/>
    </source>
</evidence>
<sequence length="75" mass="8640">MNYAMNKELPLLKDCLICSKAKKEGIYVLGTFICEECEAQMVRTDTGDHRYAIYVDRLKMLKPDLQGGEERPVQK</sequence>
<organism evidence="1 2">
    <name type="scientific">Salipaludibacillus aurantiacus</name>
    <dbReference type="NCBI Taxonomy" id="1601833"/>
    <lineage>
        <taxon>Bacteria</taxon>
        <taxon>Bacillati</taxon>
        <taxon>Bacillota</taxon>
        <taxon>Bacilli</taxon>
        <taxon>Bacillales</taxon>
        <taxon>Bacillaceae</taxon>
    </lineage>
</organism>
<reference evidence="2" key="1">
    <citation type="submission" date="2016-10" db="EMBL/GenBank/DDBJ databases">
        <authorList>
            <person name="Varghese N."/>
            <person name="Submissions S."/>
        </authorList>
    </citation>
    <scope>NUCLEOTIDE SEQUENCE [LARGE SCALE GENOMIC DNA]</scope>
    <source>
        <strain evidence="2">S9</strain>
    </source>
</reference>
<accession>A0A1H9X394</accession>
<dbReference type="InterPro" id="IPR019700">
    <property type="entry name" value="Sigma-G_inhibitor_Gin"/>
</dbReference>